<protein>
    <submittedName>
        <fullName evidence="2">Uncharacterized protein</fullName>
    </submittedName>
</protein>
<reference evidence="2" key="1">
    <citation type="journal article" date="2017" name="Gigascience">
        <title>The genome draft of coconut (Cocos nucifera).</title>
        <authorList>
            <person name="Xiao Y."/>
            <person name="Xu P."/>
            <person name="Fan H."/>
            <person name="Baudouin L."/>
            <person name="Xia W."/>
            <person name="Bocs S."/>
            <person name="Xu J."/>
            <person name="Li Q."/>
            <person name="Guo A."/>
            <person name="Zhou L."/>
            <person name="Li J."/>
            <person name="Wu Y."/>
            <person name="Ma Z."/>
            <person name="Armero A."/>
            <person name="Issali A.E."/>
            <person name="Liu N."/>
            <person name="Peng M."/>
            <person name="Yang Y."/>
        </authorList>
    </citation>
    <scope>NUCLEOTIDE SEQUENCE</scope>
    <source>
        <tissue evidence="2">Spear leaf of Hainan Tall coconut</tissue>
    </source>
</reference>
<dbReference type="EMBL" id="CM017884">
    <property type="protein sequence ID" value="KAG1366836.1"/>
    <property type="molecule type" value="Genomic_DNA"/>
</dbReference>
<proteinExistence type="predicted"/>
<organism evidence="2 3">
    <name type="scientific">Cocos nucifera</name>
    <name type="common">Coconut palm</name>
    <dbReference type="NCBI Taxonomy" id="13894"/>
    <lineage>
        <taxon>Eukaryota</taxon>
        <taxon>Viridiplantae</taxon>
        <taxon>Streptophyta</taxon>
        <taxon>Embryophyta</taxon>
        <taxon>Tracheophyta</taxon>
        <taxon>Spermatophyta</taxon>
        <taxon>Magnoliopsida</taxon>
        <taxon>Liliopsida</taxon>
        <taxon>Arecaceae</taxon>
        <taxon>Arecoideae</taxon>
        <taxon>Cocoseae</taxon>
        <taxon>Attaleinae</taxon>
        <taxon>Cocos</taxon>
    </lineage>
</organism>
<reference evidence="2" key="2">
    <citation type="submission" date="2019-07" db="EMBL/GenBank/DDBJ databases">
        <authorList>
            <person name="Yang Y."/>
            <person name="Bocs S."/>
            <person name="Baudouin L."/>
        </authorList>
    </citation>
    <scope>NUCLEOTIDE SEQUENCE</scope>
    <source>
        <tissue evidence="2">Spear leaf of Hainan Tall coconut</tissue>
    </source>
</reference>
<feature type="transmembrane region" description="Helical" evidence="1">
    <location>
        <begin position="263"/>
        <end position="289"/>
    </location>
</feature>
<name>A0A8K0ITJ3_COCNU</name>
<sequence>MGKVIEITRRSIHAFFQSYHSFATTAALLVFPVSAATLLSQSLTLSSSPILRTVSSRLRLLFEAAGFPATSQFFSLLSFKLSQTILTSISTLPFTLIFQILAKASVIQIIHEFPRCRLALPPLSSLLHLYPSLLLTQLTNSLAVLSANATIFSILLLVFNVADILHLSSSNSMLVLSAASAILYSIVIANAMVACNLAMVISATENNGGYLSILKALVLIRGKTATAITLALPASLSMTAVEALFQCRVMRPYRLSGKSNPSVIWEAFLITYIYSLLVVLDTIIICMFLKSCKRDEGSHWYEYDCQTDSDEPEAKGALQA</sequence>
<feature type="transmembrane region" description="Helical" evidence="1">
    <location>
        <begin position="142"/>
        <end position="162"/>
    </location>
</feature>
<comment type="caution">
    <text evidence="2">The sequence shown here is derived from an EMBL/GenBank/DDBJ whole genome shotgun (WGS) entry which is preliminary data.</text>
</comment>
<dbReference type="PANTHER" id="PTHR33133">
    <property type="entry name" value="OS08G0107100 PROTEIN-RELATED"/>
    <property type="match status" value="1"/>
</dbReference>
<keyword evidence="1" id="KW-1133">Transmembrane helix</keyword>
<dbReference type="AlphaFoldDB" id="A0A8K0ITJ3"/>
<keyword evidence="3" id="KW-1185">Reference proteome</keyword>
<keyword evidence="1" id="KW-0812">Transmembrane</keyword>
<feature type="transmembrane region" description="Helical" evidence="1">
    <location>
        <begin position="85"/>
        <end position="106"/>
    </location>
</feature>
<dbReference type="OrthoDB" id="687732at2759"/>
<keyword evidence="1" id="KW-0472">Membrane</keyword>
<feature type="transmembrane region" description="Helical" evidence="1">
    <location>
        <begin position="174"/>
        <end position="201"/>
    </location>
</feature>
<evidence type="ECO:0000256" key="1">
    <source>
        <dbReference type="SAM" id="Phobius"/>
    </source>
</evidence>
<gene>
    <name evidence="2" type="ORF">COCNU_13G006260</name>
</gene>
<evidence type="ECO:0000313" key="2">
    <source>
        <dbReference type="EMBL" id="KAG1366836.1"/>
    </source>
</evidence>
<dbReference type="Proteomes" id="UP000797356">
    <property type="component" value="Chromosome 13"/>
</dbReference>
<evidence type="ECO:0000313" key="3">
    <source>
        <dbReference type="Proteomes" id="UP000797356"/>
    </source>
</evidence>
<dbReference type="PANTHER" id="PTHR33133:SF3">
    <property type="entry name" value="TRANSMEMBRANE PROTEIN"/>
    <property type="match status" value="1"/>
</dbReference>
<accession>A0A8K0ITJ3</accession>
<feature type="transmembrane region" description="Helical" evidence="1">
    <location>
        <begin position="19"/>
        <end position="39"/>
    </location>
</feature>